<evidence type="ECO:0000313" key="2">
    <source>
        <dbReference type="EMBL" id="KAK0540156.1"/>
    </source>
</evidence>
<feature type="compositionally biased region" description="Acidic residues" evidence="1">
    <location>
        <begin position="56"/>
        <end position="93"/>
    </location>
</feature>
<proteinExistence type="predicted"/>
<feature type="compositionally biased region" description="Basic and acidic residues" evidence="1">
    <location>
        <begin position="94"/>
        <end position="103"/>
    </location>
</feature>
<organism evidence="2 3">
    <name type="scientific">Tilletia horrida</name>
    <dbReference type="NCBI Taxonomy" id="155126"/>
    <lineage>
        <taxon>Eukaryota</taxon>
        <taxon>Fungi</taxon>
        <taxon>Dikarya</taxon>
        <taxon>Basidiomycota</taxon>
        <taxon>Ustilaginomycotina</taxon>
        <taxon>Exobasidiomycetes</taxon>
        <taxon>Tilletiales</taxon>
        <taxon>Tilletiaceae</taxon>
        <taxon>Tilletia</taxon>
    </lineage>
</organism>
<dbReference type="EMBL" id="JAPDMQ010000018">
    <property type="protein sequence ID" value="KAK0540156.1"/>
    <property type="molecule type" value="Genomic_DNA"/>
</dbReference>
<evidence type="ECO:0000256" key="1">
    <source>
        <dbReference type="SAM" id="MobiDB-lite"/>
    </source>
</evidence>
<feature type="compositionally biased region" description="Low complexity" evidence="1">
    <location>
        <begin position="8"/>
        <end position="23"/>
    </location>
</feature>
<dbReference type="AlphaFoldDB" id="A0AAN6GJG8"/>
<accession>A0AAN6GJG8</accession>
<feature type="region of interest" description="Disordered" evidence="1">
    <location>
        <begin position="35"/>
        <end position="114"/>
    </location>
</feature>
<comment type="caution">
    <text evidence="2">The sequence shown here is derived from an EMBL/GenBank/DDBJ whole genome shotgun (WGS) entry which is preliminary data.</text>
</comment>
<protein>
    <submittedName>
        <fullName evidence="2">Uncharacterized protein</fullName>
    </submittedName>
</protein>
<keyword evidence="3" id="KW-1185">Reference proteome</keyword>
<dbReference type="Proteomes" id="UP001176521">
    <property type="component" value="Unassembled WGS sequence"/>
</dbReference>
<reference evidence="2" key="1">
    <citation type="journal article" date="2023" name="PhytoFront">
        <title>Draft Genome Resources of Seven Strains of Tilletia horrida, Causal Agent of Kernel Smut of Rice.</title>
        <authorList>
            <person name="Khanal S."/>
            <person name="Antony Babu S."/>
            <person name="Zhou X.G."/>
        </authorList>
    </citation>
    <scope>NUCLEOTIDE SEQUENCE</scope>
    <source>
        <strain evidence="2">TX3</strain>
    </source>
</reference>
<sequence>MAGSRKQATSANANANANAATTSTTKAFEALSIKQEAGNFKSAGSQVKRGDKTGDDYEDDDDESEEDDDDYDEDEDESFVPDASQDEADDEDNDRAAVNEVKSELAGLTSDRKDGNVYVHARAALTKVNGKDLYAYYDAPYEPHYGAKVEVKDEAEQHGDAAMS</sequence>
<evidence type="ECO:0000313" key="3">
    <source>
        <dbReference type="Proteomes" id="UP001176521"/>
    </source>
</evidence>
<gene>
    <name evidence="2" type="ORF">OC842_000638</name>
</gene>
<name>A0AAN6GJG8_9BASI</name>
<feature type="region of interest" description="Disordered" evidence="1">
    <location>
        <begin position="1"/>
        <end position="23"/>
    </location>
</feature>